<dbReference type="RefSeq" id="XP_007315189.1">
    <property type="nucleotide sequence ID" value="XM_007315127.1"/>
</dbReference>
<accession>F8NNQ6</accession>
<dbReference type="Proteomes" id="UP000008064">
    <property type="component" value="Unassembled WGS sequence"/>
</dbReference>
<sequence length="57" mass="6235">MSTASTNSRRLQGQDGGVFLTEGLAFVLVSVNVTSVVQAHHTPCRRVVSHLVRCQRK</sequence>
<dbReference type="KEGG" id="sla:SERLADRAFT_459930"/>
<organism>
    <name type="scientific">Serpula lacrymans var. lacrymans (strain S7.9)</name>
    <name type="common">Dry rot fungus</name>
    <dbReference type="NCBI Taxonomy" id="578457"/>
    <lineage>
        <taxon>Eukaryota</taxon>
        <taxon>Fungi</taxon>
        <taxon>Dikarya</taxon>
        <taxon>Basidiomycota</taxon>
        <taxon>Agaricomycotina</taxon>
        <taxon>Agaricomycetes</taxon>
        <taxon>Agaricomycetidae</taxon>
        <taxon>Boletales</taxon>
        <taxon>Coniophorineae</taxon>
        <taxon>Serpulaceae</taxon>
        <taxon>Serpula</taxon>
    </lineage>
</organism>
<proteinExistence type="predicted"/>
<gene>
    <name evidence="1" type="ORF">SERLADRAFT_459930</name>
</gene>
<dbReference type="AlphaFoldDB" id="F8NNQ6"/>
<name>F8NNQ6_SERL9</name>
<dbReference type="GeneID" id="18818002"/>
<dbReference type="EMBL" id="GL945431">
    <property type="protein sequence ID" value="EGO27098.1"/>
    <property type="molecule type" value="Genomic_DNA"/>
</dbReference>
<evidence type="ECO:0000313" key="1">
    <source>
        <dbReference type="EMBL" id="EGO27098.1"/>
    </source>
</evidence>
<dbReference type="HOGENOM" id="CLU_2997878_0_0_1"/>
<reference evidence="1" key="1">
    <citation type="submission" date="2011-04" db="EMBL/GenBank/DDBJ databases">
        <title>Evolution of plant cell wall degrading machinery underlies the functional diversity of forest fungi.</title>
        <authorList>
            <consortium name="US DOE Joint Genome Institute (JGI-PGF)"/>
            <person name="Eastwood D.C."/>
            <person name="Floudas D."/>
            <person name="Binder M."/>
            <person name="Majcherczyk A."/>
            <person name="Schneider P."/>
            <person name="Aerts A."/>
            <person name="Asiegbu F.O."/>
            <person name="Baker S.E."/>
            <person name="Barry K."/>
            <person name="Bendiksby M."/>
            <person name="Blumentritt M."/>
            <person name="Coutinho P.M."/>
            <person name="Cullen D."/>
            <person name="Cullen D."/>
            <person name="Gathman A."/>
            <person name="Goodell B."/>
            <person name="Henrissat B."/>
            <person name="Ihrmark K."/>
            <person name="Kauserud H."/>
            <person name="Kohler A."/>
            <person name="LaButti K."/>
            <person name="Lapidus A."/>
            <person name="Lavin J.L."/>
            <person name="Lee Y.-H."/>
            <person name="Lindquist E."/>
            <person name="Lilly W."/>
            <person name="Lucas S."/>
            <person name="Morin E."/>
            <person name="Murat C."/>
            <person name="Oguiza J.A."/>
            <person name="Park J."/>
            <person name="Pisabarro A.G."/>
            <person name="Riley R."/>
            <person name="Rosling A."/>
            <person name="Salamov A."/>
            <person name="Schmidt O."/>
            <person name="Schmutz J."/>
            <person name="Skrede I."/>
            <person name="Stenlid J."/>
            <person name="Wiebenga A."/>
            <person name="Xie X."/>
            <person name="Kues U."/>
            <person name="Hibbett D.S."/>
            <person name="Hoffmeister D."/>
            <person name="Hogberg N."/>
            <person name="Martin F."/>
            <person name="Grigoriev I.V."/>
            <person name="Watkinson S.C."/>
        </authorList>
    </citation>
    <scope>NUCLEOTIDE SEQUENCE</scope>
    <source>
        <strain evidence="1">S7.9</strain>
    </source>
</reference>
<protein>
    <submittedName>
        <fullName evidence="1">Uncharacterized protein</fullName>
    </submittedName>
</protein>